<evidence type="ECO:0000313" key="10">
    <source>
        <dbReference type="Proteomes" id="UP001626550"/>
    </source>
</evidence>
<feature type="transmembrane region" description="Helical" evidence="7">
    <location>
        <begin position="97"/>
        <end position="122"/>
    </location>
</feature>
<keyword evidence="5 7" id="KW-0472">Membrane</keyword>
<evidence type="ECO:0000256" key="6">
    <source>
        <dbReference type="SAM" id="MobiDB-lite"/>
    </source>
</evidence>
<reference evidence="9 10" key="1">
    <citation type="submission" date="2024-11" db="EMBL/GenBank/DDBJ databases">
        <title>Adaptive evolution of stress response genes in parasites aligns with host niche diversity.</title>
        <authorList>
            <person name="Hahn C."/>
            <person name="Resl P."/>
        </authorList>
    </citation>
    <scope>NUCLEOTIDE SEQUENCE [LARGE SCALE GENOMIC DNA]</scope>
    <source>
        <strain evidence="9">EGGRZ-B1_66</strain>
        <tissue evidence="9">Body</tissue>
    </source>
</reference>
<dbReference type="Pfam" id="PF20519">
    <property type="entry name" value="Polycystin_dom"/>
    <property type="match status" value="1"/>
</dbReference>
<proteinExistence type="inferred from homology"/>
<accession>A0ABD2QLZ2</accession>
<dbReference type="InterPro" id="IPR051223">
    <property type="entry name" value="Polycystin"/>
</dbReference>
<evidence type="ECO:0000256" key="1">
    <source>
        <dbReference type="ARBA" id="ARBA00004141"/>
    </source>
</evidence>
<comment type="subcellular location">
    <subcellularLocation>
        <location evidence="1">Membrane</location>
        <topology evidence="1">Multi-pass membrane protein</topology>
    </subcellularLocation>
</comment>
<dbReference type="Proteomes" id="UP001626550">
    <property type="component" value="Unassembled WGS sequence"/>
</dbReference>
<keyword evidence="4 7" id="KW-1133">Transmembrane helix</keyword>
<dbReference type="EMBL" id="JBJKFK010000135">
    <property type="protein sequence ID" value="KAL3319446.1"/>
    <property type="molecule type" value="Genomic_DNA"/>
</dbReference>
<keyword evidence="3 7" id="KW-0812">Transmembrane</keyword>
<comment type="caution">
    <text evidence="9">The sequence shown here is derived from an EMBL/GenBank/DDBJ whole genome shotgun (WGS) entry which is preliminary data.</text>
</comment>
<evidence type="ECO:0000256" key="4">
    <source>
        <dbReference type="ARBA" id="ARBA00022989"/>
    </source>
</evidence>
<evidence type="ECO:0000256" key="2">
    <source>
        <dbReference type="ARBA" id="ARBA00007200"/>
    </source>
</evidence>
<gene>
    <name evidence="9" type="primary">PKD2L1_1</name>
    <name evidence="9" type="ORF">Ciccas_001876</name>
</gene>
<evidence type="ECO:0000259" key="8">
    <source>
        <dbReference type="Pfam" id="PF20519"/>
    </source>
</evidence>
<comment type="similarity">
    <text evidence="2">Belongs to the polycystin family.</text>
</comment>
<evidence type="ECO:0000313" key="9">
    <source>
        <dbReference type="EMBL" id="KAL3319446.1"/>
    </source>
</evidence>
<evidence type="ECO:0000256" key="5">
    <source>
        <dbReference type="ARBA" id="ARBA00023136"/>
    </source>
</evidence>
<protein>
    <submittedName>
        <fullName evidence="9">Polycystic kidney disease 2-like 1</fullName>
    </submittedName>
</protein>
<evidence type="ECO:0000256" key="3">
    <source>
        <dbReference type="ARBA" id="ARBA00022692"/>
    </source>
</evidence>
<evidence type="ECO:0000256" key="7">
    <source>
        <dbReference type="SAM" id="Phobius"/>
    </source>
</evidence>
<feature type="domain" description="Polycystin" evidence="8">
    <location>
        <begin position="145"/>
        <end position="232"/>
    </location>
</feature>
<dbReference type="AlphaFoldDB" id="A0ABD2QLZ2"/>
<dbReference type="InterPro" id="IPR046791">
    <property type="entry name" value="Polycystin_dom"/>
</dbReference>
<keyword evidence="10" id="KW-1185">Reference proteome</keyword>
<sequence length="238" mass="27131">MDHRRFDNEQSMVSLPRPETPSVGYSGMEAEEIHEDGRIIVKDAKNHRDGRRVTGDADYRGCWYSFMAFIRSCWVTRYSENVEDNQELLIKTNFRELVVYAIFLSLLIAICFIPANPLAFYLENNVEQTVLHLECGSPKLTLGSAGSFDDISKCLARPFADMIHQDQWYSGQPFSPQQMHYFNMESKLLGLVRLRQVRMDASGCVVPADFASEIPKCFPIYSIDQESTQSFGLNDSTA</sequence>
<name>A0ABD2QLZ2_9PLAT</name>
<dbReference type="PANTHER" id="PTHR10877">
    <property type="entry name" value="POLYCYSTIN FAMILY MEMBER"/>
    <property type="match status" value="1"/>
</dbReference>
<dbReference type="PANTHER" id="PTHR10877:SF183">
    <property type="entry name" value="AT14535P-RELATED"/>
    <property type="match status" value="1"/>
</dbReference>
<dbReference type="GO" id="GO:0016020">
    <property type="term" value="C:membrane"/>
    <property type="evidence" value="ECO:0007669"/>
    <property type="project" value="UniProtKB-SubCell"/>
</dbReference>
<organism evidence="9 10">
    <name type="scientific">Cichlidogyrus casuarinus</name>
    <dbReference type="NCBI Taxonomy" id="1844966"/>
    <lineage>
        <taxon>Eukaryota</taxon>
        <taxon>Metazoa</taxon>
        <taxon>Spiralia</taxon>
        <taxon>Lophotrochozoa</taxon>
        <taxon>Platyhelminthes</taxon>
        <taxon>Monogenea</taxon>
        <taxon>Monopisthocotylea</taxon>
        <taxon>Dactylogyridea</taxon>
        <taxon>Ancyrocephalidae</taxon>
        <taxon>Cichlidogyrus</taxon>
    </lineage>
</organism>
<feature type="region of interest" description="Disordered" evidence="6">
    <location>
        <begin position="1"/>
        <end position="23"/>
    </location>
</feature>